<gene>
    <name evidence="10" type="ORF">AX774_g3956</name>
</gene>
<dbReference type="InterPro" id="IPR000504">
    <property type="entry name" value="RRM_dom"/>
</dbReference>
<keyword evidence="2" id="KW-0677">Repeat</keyword>
<dbReference type="GO" id="GO:0003723">
    <property type="term" value="F:RNA binding"/>
    <property type="evidence" value="ECO:0007669"/>
    <property type="project" value="UniProtKB-UniRule"/>
</dbReference>
<dbReference type="SUPFAM" id="SSF51556">
    <property type="entry name" value="Metallo-dependent hydrolases"/>
    <property type="match status" value="1"/>
</dbReference>
<evidence type="ECO:0000256" key="1">
    <source>
        <dbReference type="ARBA" id="ARBA00022723"/>
    </source>
</evidence>
<dbReference type="InterPro" id="IPR012677">
    <property type="entry name" value="Nucleotide-bd_a/b_plait_sf"/>
</dbReference>
<dbReference type="UniPathway" id="UPA00070">
    <property type="reaction ID" value="UER00117"/>
</dbReference>
<dbReference type="InterPro" id="IPR004721">
    <property type="entry name" value="DHOdimr"/>
</dbReference>
<feature type="domain" description="PUM-HD" evidence="9">
    <location>
        <begin position="159"/>
        <end position="512"/>
    </location>
</feature>
<dbReference type="AlphaFoldDB" id="A0A1R1PNN3"/>
<protein>
    <submittedName>
        <fullName evidence="10">Pumilio domain-containing protein</fullName>
    </submittedName>
</protein>
<keyword evidence="1" id="KW-0479">Metal-binding</keyword>
<dbReference type="InterPro" id="IPR016024">
    <property type="entry name" value="ARM-type_fold"/>
</dbReference>
<dbReference type="PANTHER" id="PTHR47093:SF1">
    <property type="entry name" value="PROTEIN JSN1-RELATED"/>
    <property type="match status" value="1"/>
</dbReference>
<comment type="caution">
    <text evidence="10">The sequence shown here is derived from an EMBL/GenBank/DDBJ whole genome shotgun (WGS) entry which is preliminary data.</text>
</comment>
<accession>A0A1R1PNN3</accession>
<dbReference type="CDD" id="cd00590">
    <property type="entry name" value="RRM_SF"/>
    <property type="match status" value="1"/>
</dbReference>
<evidence type="ECO:0000313" key="11">
    <source>
        <dbReference type="Proteomes" id="UP000188320"/>
    </source>
</evidence>
<dbReference type="InterPro" id="IPR011989">
    <property type="entry name" value="ARM-like"/>
</dbReference>
<dbReference type="GO" id="GO:0044205">
    <property type="term" value="P:'de novo' UMP biosynthetic process"/>
    <property type="evidence" value="ECO:0007669"/>
    <property type="project" value="UniProtKB-UniPathway"/>
</dbReference>
<dbReference type="InterPro" id="IPR035979">
    <property type="entry name" value="RBD_domain_sf"/>
</dbReference>
<dbReference type="GO" id="GO:0046872">
    <property type="term" value="F:metal ion binding"/>
    <property type="evidence" value="ECO:0007669"/>
    <property type="project" value="UniProtKB-KW"/>
</dbReference>
<proteinExistence type="inferred from homology"/>
<keyword evidence="4" id="KW-0665">Pyrimidine biosynthesis</keyword>
<feature type="repeat" description="Pumilio" evidence="6">
    <location>
        <begin position="258"/>
        <end position="294"/>
    </location>
</feature>
<feature type="repeat" description="Pumilio" evidence="6">
    <location>
        <begin position="222"/>
        <end position="257"/>
    </location>
</feature>
<evidence type="ECO:0000256" key="7">
    <source>
        <dbReference type="SAM" id="MobiDB-lite"/>
    </source>
</evidence>
<evidence type="ECO:0000256" key="4">
    <source>
        <dbReference type="ARBA" id="ARBA00022975"/>
    </source>
</evidence>
<dbReference type="HAMAP" id="MF_00219">
    <property type="entry name" value="PyrC_classII"/>
    <property type="match status" value="1"/>
</dbReference>
<dbReference type="InterPro" id="IPR032466">
    <property type="entry name" value="Metal_Hydrolase"/>
</dbReference>
<feature type="compositionally biased region" description="Low complexity" evidence="7">
    <location>
        <begin position="781"/>
        <end position="791"/>
    </location>
</feature>
<dbReference type="GO" id="GO:0019856">
    <property type="term" value="P:pyrimidine nucleobase biosynthetic process"/>
    <property type="evidence" value="ECO:0007669"/>
    <property type="project" value="InterPro"/>
</dbReference>
<dbReference type="PANTHER" id="PTHR47093">
    <property type="entry name" value="PROTEIN JSN1-RELATED"/>
    <property type="match status" value="1"/>
</dbReference>
<keyword evidence="3" id="KW-0378">Hydrolase</keyword>
<evidence type="ECO:0000259" key="9">
    <source>
        <dbReference type="PROSITE" id="PS50303"/>
    </source>
</evidence>
<evidence type="ECO:0000256" key="2">
    <source>
        <dbReference type="ARBA" id="ARBA00022737"/>
    </source>
</evidence>
<dbReference type="SUPFAM" id="SSF54928">
    <property type="entry name" value="RNA-binding domain, RBD"/>
    <property type="match status" value="1"/>
</dbReference>
<feature type="region of interest" description="Disordered" evidence="7">
    <location>
        <begin position="554"/>
        <end position="580"/>
    </location>
</feature>
<feature type="region of interest" description="Disordered" evidence="7">
    <location>
        <begin position="781"/>
        <end position="800"/>
    </location>
</feature>
<dbReference type="SMART" id="SM00360">
    <property type="entry name" value="RRM"/>
    <property type="match status" value="1"/>
</dbReference>
<dbReference type="PROSITE" id="PS50102">
    <property type="entry name" value="RRM"/>
    <property type="match status" value="1"/>
</dbReference>
<dbReference type="EMBL" id="LSSK01000637">
    <property type="protein sequence ID" value="OMH82568.1"/>
    <property type="molecule type" value="Genomic_DNA"/>
</dbReference>
<dbReference type="Pfam" id="PF00076">
    <property type="entry name" value="RRM_1"/>
    <property type="match status" value="1"/>
</dbReference>
<name>A0A1R1PNN3_ZANCU</name>
<dbReference type="GO" id="GO:0004151">
    <property type="term" value="F:dihydroorotase activity"/>
    <property type="evidence" value="ECO:0007669"/>
    <property type="project" value="InterPro"/>
</dbReference>
<reference evidence="11" key="1">
    <citation type="submission" date="2017-01" db="EMBL/GenBank/DDBJ databases">
        <authorList>
            <person name="Wang Y."/>
            <person name="White M."/>
            <person name="Kvist S."/>
            <person name="Moncalvo J.-M."/>
        </authorList>
    </citation>
    <scope>NUCLEOTIDE SEQUENCE [LARGE SCALE GENOMIC DNA]</scope>
    <source>
        <strain evidence="11">COL-18-3</strain>
    </source>
</reference>
<evidence type="ECO:0000313" key="10">
    <source>
        <dbReference type="EMBL" id="OMH82568.1"/>
    </source>
</evidence>
<dbReference type="Gene3D" id="3.30.70.330">
    <property type="match status" value="1"/>
</dbReference>
<dbReference type="SUPFAM" id="SSF48371">
    <property type="entry name" value="ARM repeat"/>
    <property type="match status" value="1"/>
</dbReference>
<keyword evidence="5" id="KW-0694">RNA-binding</keyword>
<keyword evidence="11" id="KW-1185">Reference proteome</keyword>
<dbReference type="Proteomes" id="UP000188320">
    <property type="component" value="Unassembled WGS sequence"/>
</dbReference>
<dbReference type="SMART" id="SM00025">
    <property type="entry name" value="Pumilio"/>
    <property type="match status" value="6"/>
</dbReference>
<dbReference type="PROSITE" id="PS00483">
    <property type="entry name" value="DIHYDROOROTASE_2"/>
    <property type="match status" value="1"/>
</dbReference>
<feature type="domain" description="RRM" evidence="8">
    <location>
        <begin position="45"/>
        <end position="117"/>
    </location>
</feature>
<dbReference type="InterPro" id="IPR001313">
    <property type="entry name" value="Pumilio_RNA-bd_rpt"/>
</dbReference>
<dbReference type="InterPro" id="IPR052645">
    <property type="entry name" value="Pumilio_domain_protein"/>
</dbReference>
<sequence>MRLEDAMRAHDEMQGGMVGNCTVRVGYGRGEGYASSDAQAMQPTRALWVGNISPNTTAGSLRQLFEQFGAVESARILTQKNCGFVNFERLEDSVRAKQATNGKELDGMVLRIGYAKVPLKGVEGHHRLRNMIPTAPPLTMSGRIAEANAILGTSTVGLGNEDVLEPGVPAMDEQLVAFPYVTSLPPLPESRDLPFSQAKLREMRKRLDVQCPSGEFDAIFNESLHVLAELCTDYVGNMLVQRLAERATSAQKLAMISAVSRHIAAIGVHKNGTWAIQKLIDCCSSADQQSAIVDALRPFIPQLLLDQLGNYVVQCCLPFADGRNQFIFEAIHARCWEIAQGRFGARAIRTCLEHPNTSRSQQKLVAISLVLDSVSLATNPNGNILITWLLDISAFPGRFRVLAPQLACHLRHLCTHKLGSTSILKLIDQRQEPDARDLLLNTLFFNPEPQVLEDIVSDQVHGASLVLRILSCSNIDDIEKLRISVRVQASLQPLQKQGVQGYQKLADLVDSILISSNKLSLQPSISSSSSSSSSIPQADPISSITITLQNSDLYSSPSNNNGSTPDSFLPTSQSNNPTNQQYFSSSILSSSYFCKRKRISKELKMGLNQYFKTKTSRPPKTELKVAKLSDFHAHLRQGEVLQQLGKILQDESTATQLLYVMPNTQPPILTTRDAQRYYKEIKTAFGNGNRAEDIDVVMTLYFHQGLTEAEIVEAKQSGIVGGVKLYPMGVTTNSSLAGITVDWRREHYISEFIEKYHHVFVAMQREGLVLNIHGECCPISTTTTTTTTTSDDGNDNDNDDASLKDADVCVMDAELRFLPILVELSTRYPQLKIVMEHASSLQTIQTILELGNSENSENSDNSNGSNVACSITAHHLCLIVDDWLQNPNNFCKPVPKYPADRAALRKIIASKNPRFFLGSDSAPHLYTAKYPTFNPDPNPCDAALNTNCNSRAAGVFTTPILMPLLVSIFDALDILDCFDDFVSNFGRQFYSSVLSSPNYSHKNNNDNDNDNNTVTVIKSPTQIPNIYYLNQDDHNDKRGVIPFLAGSELPWSVKL</sequence>
<dbReference type="Gene3D" id="3.20.20.140">
    <property type="entry name" value="Metal-dependent hydrolases"/>
    <property type="match status" value="1"/>
</dbReference>
<dbReference type="InterPro" id="IPR002195">
    <property type="entry name" value="Dihydroorotase_CS"/>
</dbReference>
<dbReference type="Gene3D" id="1.25.10.10">
    <property type="entry name" value="Leucine-rich Repeat Variant"/>
    <property type="match status" value="1"/>
</dbReference>
<dbReference type="PROSITE" id="PS50303">
    <property type="entry name" value="PUM_HD"/>
    <property type="match status" value="1"/>
</dbReference>
<evidence type="ECO:0000256" key="3">
    <source>
        <dbReference type="ARBA" id="ARBA00022801"/>
    </source>
</evidence>
<dbReference type="PROSITE" id="PS50302">
    <property type="entry name" value="PUM"/>
    <property type="match status" value="2"/>
</dbReference>
<dbReference type="OrthoDB" id="2017782at2759"/>
<dbReference type="Pfam" id="PF00806">
    <property type="entry name" value="PUF"/>
    <property type="match status" value="3"/>
</dbReference>
<dbReference type="InterPro" id="IPR033133">
    <property type="entry name" value="PUM-HD"/>
</dbReference>
<evidence type="ECO:0000259" key="8">
    <source>
        <dbReference type="PROSITE" id="PS50102"/>
    </source>
</evidence>
<evidence type="ECO:0000256" key="5">
    <source>
        <dbReference type="PROSITE-ProRule" id="PRU00176"/>
    </source>
</evidence>
<dbReference type="GO" id="GO:0000288">
    <property type="term" value="P:nuclear-transcribed mRNA catabolic process, deadenylation-dependent decay"/>
    <property type="evidence" value="ECO:0007669"/>
    <property type="project" value="TreeGrafter"/>
</dbReference>
<organism evidence="10 11">
    <name type="scientific">Zancudomyces culisetae</name>
    <name type="common">Gut fungus</name>
    <name type="synonym">Smittium culisetae</name>
    <dbReference type="NCBI Taxonomy" id="1213189"/>
    <lineage>
        <taxon>Eukaryota</taxon>
        <taxon>Fungi</taxon>
        <taxon>Fungi incertae sedis</taxon>
        <taxon>Zoopagomycota</taxon>
        <taxon>Kickxellomycotina</taxon>
        <taxon>Harpellomycetes</taxon>
        <taxon>Harpellales</taxon>
        <taxon>Legeriomycetaceae</taxon>
        <taxon>Zancudomyces</taxon>
    </lineage>
</organism>
<evidence type="ECO:0000256" key="6">
    <source>
        <dbReference type="PROSITE-ProRule" id="PRU00317"/>
    </source>
</evidence>